<evidence type="ECO:0000256" key="2">
    <source>
        <dbReference type="SAM" id="SignalP"/>
    </source>
</evidence>
<protein>
    <submittedName>
        <fullName evidence="4">DUF2846 domain-containing protein</fullName>
    </submittedName>
</protein>
<dbReference type="RefSeq" id="WP_169943484.1">
    <property type="nucleotide sequence ID" value="NZ_CP053015.1"/>
</dbReference>
<evidence type="ECO:0000259" key="3">
    <source>
        <dbReference type="Pfam" id="PF11008"/>
    </source>
</evidence>
<dbReference type="AlphaFoldDB" id="A0A6M4AQG7"/>
<feature type="compositionally biased region" description="Low complexity" evidence="1">
    <location>
        <begin position="158"/>
        <end position="167"/>
    </location>
</feature>
<keyword evidence="2" id="KW-0732">Signal</keyword>
<reference evidence="4 5" key="1">
    <citation type="submission" date="2020-01" db="EMBL/GenBank/DDBJ databases">
        <title>Sphingomonas sp. strain CSW-10.</title>
        <authorList>
            <person name="Chen W.-M."/>
        </authorList>
    </citation>
    <scope>NUCLEOTIDE SEQUENCE [LARGE SCALE GENOMIC DNA]</scope>
    <source>
        <strain evidence="4 5">CSW-10</strain>
    </source>
</reference>
<dbReference type="Proteomes" id="UP000503018">
    <property type="component" value="Chromosome"/>
</dbReference>
<feature type="signal peptide" evidence="2">
    <location>
        <begin position="1"/>
        <end position="26"/>
    </location>
</feature>
<evidence type="ECO:0000313" key="5">
    <source>
        <dbReference type="Proteomes" id="UP000503018"/>
    </source>
</evidence>
<dbReference type="EMBL" id="CP053015">
    <property type="protein sequence ID" value="QJQ31267.1"/>
    <property type="molecule type" value="Genomic_DNA"/>
</dbReference>
<proteinExistence type="predicted"/>
<gene>
    <name evidence="4" type="ORF">GV829_01440</name>
</gene>
<feature type="chain" id="PRO_5026869326" evidence="2">
    <location>
        <begin position="27"/>
        <end position="167"/>
    </location>
</feature>
<name>A0A6M4AQG7_9SPHN</name>
<sequence length="167" mass="17406">MKFFQAPRLAMAAVAASLAVAAPAYAGDGTAVPTTLPTAPADMGQVIFWRPGTMVGGAMGCGVNQGTERISALGAGKYFILNLTPGTHSFNARSEARDELTLEVEPGETYYVRCTIRMGIMVGRPNLAPSTAEEFNTRRDSLKYVDSDDVGPRVLPDPGAAAAPAAG</sequence>
<keyword evidence="5" id="KW-1185">Reference proteome</keyword>
<dbReference type="KEGG" id="slan:GV829_01440"/>
<evidence type="ECO:0000256" key="1">
    <source>
        <dbReference type="SAM" id="MobiDB-lite"/>
    </source>
</evidence>
<dbReference type="Pfam" id="PF11008">
    <property type="entry name" value="DUF2846"/>
    <property type="match status" value="1"/>
</dbReference>
<evidence type="ECO:0000313" key="4">
    <source>
        <dbReference type="EMBL" id="QJQ31267.1"/>
    </source>
</evidence>
<dbReference type="InterPro" id="IPR022548">
    <property type="entry name" value="DUF2846"/>
</dbReference>
<feature type="region of interest" description="Disordered" evidence="1">
    <location>
        <begin position="146"/>
        <end position="167"/>
    </location>
</feature>
<organism evidence="4 5">
    <name type="scientific">Sphingomonas lacunae</name>
    <dbReference type="NCBI Taxonomy" id="2698828"/>
    <lineage>
        <taxon>Bacteria</taxon>
        <taxon>Pseudomonadati</taxon>
        <taxon>Pseudomonadota</taxon>
        <taxon>Alphaproteobacteria</taxon>
        <taxon>Sphingomonadales</taxon>
        <taxon>Sphingomonadaceae</taxon>
        <taxon>Sphingomonas</taxon>
    </lineage>
</organism>
<accession>A0A6M4AQG7</accession>
<feature type="domain" description="DUF2846" evidence="3">
    <location>
        <begin position="41"/>
        <end position="119"/>
    </location>
</feature>